<evidence type="ECO:0000256" key="3">
    <source>
        <dbReference type="ARBA" id="ARBA00023027"/>
    </source>
</evidence>
<dbReference type="InterPro" id="IPR008927">
    <property type="entry name" value="6-PGluconate_DH-like_C_sf"/>
</dbReference>
<dbReference type="InterPro" id="IPR015815">
    <property type="entry name" value="HIBADH-related"/>
</dbReference>
<proteinExistence type="inferred from homology"/>
<dbReference type="InterPro" id="IPR029154">
    <property type="entry name" value="HIBADH-like_NADP-bd"/>
</dbReference>
<dbReference type="AlphaFoldDB" id="A0A1H8WW69"/>
<evidence type="ECO:0000259" key="5">
    <source>
        <dbReference type="Pfam" id="PF03446"/>
    </source>
</evidence>
<evidence type="ECO:0000256" key="2">
    <source>
        <dbReference type="ARBA" id="ARBA00023002"/>
    </source>
</evidence>
<organism evidence="7 8">
    <name type="scientific">Propionispora vibrioides</name>
    <dbReference type="NCBI Taxonomy" id="112903"/>
    <lineage>
        <taxon>Bacteria</taxon>
        <taxon>Bacillati</taxon>
        <taxon>Bacillota</taxon>
        <taxon>Negativicutes</taxon>
        <taxon>Selenomonadales</taxon>
        <taxon>Sporomusaceae</taxon>
        <taxon>Propionispora</taxon>
    </lineage>
</organism>
<reference evidence="7 8" key="1">
    <citation type="submission" date="2016-10" db="EMBL/GenBank/DDBJ databases">
        <authorList>
            <person name="de Groot N.N."/>
        </authorList>
    </citation>
    <scope>NUCLEOTIDE SEQUENCE [LARGE SCALE GENOMIC DNA]</scope>
    <source>
        <strain evidence="7 8">DSM 13305</strain>
    </source>
</reference>
<dbReference type="OrthoDB" id="9804542at2"/>
<evidence type="ECO:0000313" key="7">
    <source>
        <dbReference type="EMBL" id="SEP31861.1"/>
    </source>
</evidence>
<dbReference type="RefSeq" id="WP_091748795.1">
    <property type="nucleotide sequence ID" value="NZ_FODY01000018.1"/>
</dbReference>
<dbReference type="InterPro" id="IPR036291">
    <property type="entry name" value="NAD(P)-bd_dom_sf"/>
</dbReference>
<dbReference type="GO" id="GO:0016491">
    <property type="term" value="F:oxidoreductase activity"/>
    <property type="evidence" value="ECO:0007669"/>
    <property type="project" value="UniProtKB-KW"/>
</dbReference>
<protein>
    <submittedName>
        <fullName evidence="7">3-hydroxyisobutyrate dehydrogenase</fullName>
    </submittedName>
</protein>
<feature type="active site" evidence="4">
    <location>
        <position position="171"/>
    </location>
</feature>
<dbReference type="GO" id="GO:0051287">
    <property type="term" value="F:NAD binding"/>
    <property type="evidence" value="ECO:0007669"/>
    <property type="project" value="InterPro"/>
</dbReference>
<dbReference type="InterPro" id="IPR006115">
    <property type="entry name" value="6PGDH_NADP-bd"/>
</dbReference>
<evidence type="ECO:0000256" key="4">
    <source>
        <dbReference type="PIRSR" id="PIRSR000103-1"/>
    </source>
</evidence>
<evidence type="ECO:0000256" key="1">
    <source>
        <dbReference type="ARBA" id="ARBA00009080"/>
    </source>
</evidence>
<dbReference type="GO" id="GO:0050661">
    <property type="term" value="F:NADP binding"/>
    <property type="evidence" value="ECO:0007669"/>
    <property type="project" value="InterPro"/>
</dbReference>
<dbReference type="PANTHER" id="PTHR43580:SF2">
    <property type="entry name" value="CYTOKINE-LIKE NUCLEAR FACTOR N-PAC"/>
    <property type="match status" value="1"/>
</dbReference>
<dbReference type="SUPFAM" id="SSF48179">
    <property type="entry name" value="6-phosphogluconate dehydrogenase C-terminal domain-like"/>
    <property type="match status" value="1"/>
</dbReference>
<dbReference type="STRING" id="112903.SAMN04490178_11868"/>
<keyword evidence="3" id="KW-0520">NAD</keyword>
<dbReference type="Proteomes" id="UP000198847">
    <property type="component" value="Unassembled WGS sequence"/>
</dbReference>
<feature type="domain" description="6-phosphogluconate dehydrogenase NADP-binding" evidence="5">
    <location>
        <begin position="4"/>
        <end position="162"/>
    </location>
</feature>
<dbReference type="InterPro" id="IPR013328">
    <property type="entry name" value="6PGD_dom2"/>
</dbReference>
<dbReference type="PANTHER" id="PTHR43580">
    <property type="entry name" value="OXIDOREDUCTASE GLYR1-RELATED"/>
    <property type="match status" value="1"/>
</dbReference>
<dbReference type="EMBL" id="FODY01000018">
    <property type="protein sequence ID" value="SEP31861.1"/>
    <property type="molecule type" value="Genomic_DNA"/>
</dbReference>
<feature type="domain" description="3-hydroxyisobutyrate dehydrogenase-like NAD-binding" evidence="6">
    <location>
        <begin position="165"/>
        <end position="282"/>
    </location>
</feature>
<dbReference type="InterPro" id="IPR051265">
    <property type="entry name" value="HIBADH-related_NP60_sf"/>
</dbReference>
<keyword evidence="2" id="KW-0560">Oxidoreductase</keyword>
<dbReference type="Pfam" id="PF14833">
    <property type="entry name" value="NAD_binding_11"/>
    <property type="match status" value="1"/>
</dbReference>
<dbReference type="Gene3D" id="1.10.1040.10">
    <property type="entry name" value="N-(1-d-carboxylethyl)-l-norvaline Dehydrogenase, domain 2"/>
    <property type="match status" value="1"/>
</dbReference>
<name>A0A1H8WW69_9FIRM</name>
<dbReference type="Gene3D" id="3.40.50.720">
    <property type="entry name" value="NAD(P)-binding Rossmann-like Domain"/>
    <property type="match status" value="1"/>
</dbReference>
<evidence type="ECO:0000259" key="6">
    <source>
        <dbReference type="Pfam" id="PF14833"/>
    </source>
</evidence>
<comment type="similarity">
    <text evidence="1">Belongs to the HIBADH-related family.</text>
</comment>
<keyword evidence="8" id="KW-1185">Reference proteome</keyword>
<dbReference type="Pfam" id="PF03446">
    <property type="entry name" value="NAD_binding_2"/>
    <property type="match status" value="1"/>
</dbReference>
<sequence length="290" mass="30798">MNRLGWIGLGHMGTPMAGNLVKQGNTVTVYNRTVAKTEELVQAGANRSNSPKEVVAQSDITFIMLTDAAAVKAVLTQPDGVLEAVTAGKIIVDMSTISPKDSLAFSQLVAAKGGVYLDAPVSGSVGAAQNSQLVVLVGGDETAKATCQPYFDILGKATIYFGENGKGSAAKLAINLLLAIIGEGFAETVLFAEKLGVAKEQILELISQSAFSNAFFQLKKDMYAREEFPSQFMLELMAKDLGLIKEAVEENAMTLPLASAAERGYKEAKQNGKAKLDVAAIYLELKEKNN</sequence>
<dbReference type="SUPFAM" id="SSF51735">
    <property type="entry name" value="NAD(P)-binding Rossmann-fold domains"/>
    <property type="match status" value="1"/>
</dbReference>
<evidence type="ECO:0000313" key="8">
    <source>
        <dbReference type="Proteomes" id="UP000198847"/>
    </source>
</evidence>
<gene>
    <name evidence="7" type="ORF">SAMN04490178_11868</name>
</gene>
<dbReference type="PIRSF" id="PIRSF000103">
    <property type="entry name" value="HIBADH"/>
    <property type="match status" value="1"/>
</dbReference>
<accession>A0A1H8WW69</accession>